<organism evidence="2 3">
    <name type="scientific">Gordonia desulfuricans</name>
    <dbReference type="NCBI Taxonomy" id="89051"/>
    <lineage>
        <taxon>Bacteria</taxon>
        <taxon>Bacillati</taxon>
        <taxon>Actinomycetota</taxon>
        <taxon>Actinomycetes</taxon>
        <taxon>Mycobacteriales</taxon>
        <taxon>Gordoniaceae</taxon>
        <taxon>Gordonia</taxon>
    </lineage>
</organism>
<protein>
    <submittedName>
        <fullName evidence="2">MarR family transcriptional regulator</fullName>
    </submittedName>
</protein>
<keyword evidence="3" id="KW-1185">Reference proteome</keyword>
<dbReference type="GO" id="GO:0003700">
    <property type="term" value="F:DNA-binding transcription factor activity"/>
    <property type="evidence" value="ECO:0007669"/>
    <property type="project" value="InterPro"/>
</dbReference>
<proteinExistence type="predicted"/>
<evidence type="ECO:0000313" key="3">
    <source>
        <dbReference type="Proteomes" id="UP000466307"/>
    </source>
</evidence>
<dbReference type="Proteomes" id="UP000466307">
    <property type="component" value="Unassembled WGS sequence"/>
</dbReference>
<dbReference type="SMART" id="SM00347">
    <property type="entry name" value="HTH_MARR"/>
    <property type="match status" value="1"/>
</dbReference>
<feature type="domain" description="HTH marR-type" evidence="1">
    <location>
        <begin position="6"/>
        <end position="151"/>
    </location>
</feature>
<dbReference type="AlphaFoldDB" id="A0A7K3LIL7"/>
<dbReference type="InterPro" id="IPR039422">
    <property type="entry name" value="MarR/SlyA-like"/>
</dbReference>
<dbReference type="PROSITE" id="PS50995">
    <property type="entry name" value="HTH_MARR_2"/>
    <property type="match status" value="1"/>
</dbReference>
<dbReference type="RefSeq" id="WP_020790848.1">
    <property type="nucleotide sequence ID" value="NZ_JAADZU010000001.1"/>
</dbReference>
<reference evidence="2 3" key="1">
    <citation type="submission" date="2020-01" db="EMBL/GenBank/DDBJ databases">
        <title>Investigation of new actinobacteria for the biodesulphurisation of diesel fuel.</title>
        <authorList>
            <person name="Athi Narayanan S.M."/>
        </authorList>
    </citation>
    <scope>NUCLEOTIDE SEQUENCE [LARGE SCALE GENOMIC DNA]</scope>
    <source>
        <strain evidence="2 3">213E</strain>
    </source>
</reference>
<dbReference type="InterPro" id="IPR036390">
    <property type="entry name" value="WH_DNA-bd_sf"/>
</dbReference>
<comment type="caution">
    <text evidence="2">The sequence shown here is derived from an EMBL/GenBank/DDBJ whole genome shotgun (WGS) entry which is preliminary data.</text>
</comment>
<evidence type="ECO:0000259" key="1">
    <source>
        <dbReference type="PROSITE" id="PS50995"/>
    </source>
</evidence>
<name>A0A7K3LIL7_9ACTN</name>
<dbReference type="Pfam" id="PF12802">
    <property type="entry name" value="MarR_2"/>
    <property type="match status" value="1"/>
</dbReference>
<dbReference type="InterPro" id="IPR000835">
    <property type="entry name" value="HTH_MarR-typ"/>
</dbReference>
<dbReference type="GO" id="GO:0006950">
    <property type="term" value="P:response to stress"/>
    <property type="evidence" value="ECO:0007669"/>
    <property type="project" value="TreeGrafter"/>
</dbReference>
<dbReference type="PANTHER" id="PTHR33164:SF57">
    <property type="entry name" value="MARR-FAMILY TRANSCRIPTIONAL REGULATOR"/>
    <property type="match status" value="1"/>
</dbReference>
<dbReference type="Gene3D" id="1.10.10.10">
    <property type="entry name" value="Winged helix-like DNA-binding domain superfamily/Winged helix DNA-binding domain"/>
    <property type="match status" value="1"/>
</dbReference>
<gene>
    <name evidence="2" type="ORF">GYA93_00225</name>
</gene>
<dbReference type="SUPFAM" id="SSF46785">
    <property type="entry name" value="Winged helix' DNA-binding domain"/>
    <property type="match status" value="1"/>
</dbReference>
<accession>A0A7K3LIL7</accession>
<dbReference type="InterPro" id="IPR036388">
    <property type="entry name" value="WH-like_DNA-bd_sf"/>
</dbReference>
<dbReference type="PANTHER" id="PTHR33164">
    <property type="entry name" value="TRANSCRIPTIONAL REGULATOR, MARR FAMILY"/>
    <property type="match status" value="1"/>
</dbReference>
<sequence>MTDVDRNDLLIEIADRVLRVGREVEPHGPRGVVGAVELSGTEASVMRWIDRNPGTTPAEAADATVLKRSNLSAALRSLEAKGMIERRPDPDDARSVRLYGTPIADDSIAKVRAFWVQMLGGALDQTPPAGTQPIDMDDLRVTFRVLDLLAERLRTGH</sequence>
<dbReference type="EMBL" id="JAADZU010000001">
    <property type="protein sequence ID" value="NDK88013.1"/>
    <property type="molecule type" value="Genomic_DNA"/>
</dbReference>
<evidence type="ECO:0000313" key="2">
    <source>
        <dbReference type="EMBL" id="NDK88013.1"/>
    </source>
</evidence>